<organism evidence="3 4">
    <name type="scientific">Phytophthora cactorum</name>
    <dbReference type="NCBI Taxonomy" id="29920"/>
    <lineage>
        <taxon>Eukaryota</taxon>
        <taxon>Sar</taxon>
        <taxon>Stramenopiles</taxon>
        <taxon>Oomycota</taxon>
        <taxon>Peronosporomycetes</taxon>
        <taxon>Peronosporales</taxon>
        <taxon>Peronosporaceae</taxon>
        <taxon>Phytophthora</taxon>
    </lineage>
</organism>
<dbReference type="Gene3D" id="3.30.1520.10">
    <property type="entry name" value="Phox-like domain"/>
    <property type="match status" value="1"/>
</dbReference>
<evidence type="ECO:0000259" key="2">
    <source>
        <dbReference type="PROSITE" id="PS50195"/>
    </source>
</evidence>
<sequence length="420" mass="46768">MEANSSRAFPNLLGSPLLCPQRWLRTRARRFRHKHACAVADKESGRQGAAFSTSHHVCNSAPYQILFPTCCQIASNHFLANHQHLTMGDVDVMMHLGGFAWPATDTGAKNESSPARRIKLAADVTRSPGLPLRQRSLGAMPGIARYRSDSTTTEPRLSICSTSGTVYESVVVVGHMYGSDKVVYYLLEVRSWEMPLEGYVVRRRYNDFLKFHQELTQCMPSQRPRSSTSIGFGYSSLLCNPLTKAIPEASPLWSPVRTDDGRTDQRKGSWISEGSSNSQVEENDSRSSAPTALTGVSSYNNDAVLPLDAVKFNLAGRPWLPPMPSGGMFTMFTTRHALINYRIEQFNHILAAVMSDKSSDVAKLLMNFIQEKPGTQAQTYTNLSEYAPIDIPFNVERYARRRAMSVGKRQLRDQVSSPVP</sequence>
<name>A0A8T0Z1D2_9STRA</name>
<proteinExistence type="predicted"/>
<dbReference type="Proteomes" id="UP000735874">
    <property type="component" value="Unassembled WGS sequence"/>
</dbReference>
<feature type="compositionally biased region" description="Basic and acidic residues" evidence="1">
    <location>
        <begin position="257"/>
        <end position="267"/>
    </location>
</feature>
<dbReference type="VEuPathDB" id="FungiDB:PC110_g11820"/>
<evidence type="ECO:0000313" key="3">
    <source>
        <dbReference type="EMBL" id="KAG2855970.1"/>
    </source>
</evidence>
<protein>
    <recommendedName>
        <fullName evidence="2">PX domain-containing protein</fullName>
    </recommendedName>
</protein>
<dbReference type="PANTHER" id="PTHR47190">
    <property type="entry name" value="DEHYDROGENASE, PUTATIVE-RELATED"/>
    <property type="match status" value="1"/>
</dbReference>
<dbReference type="AlphaFoldDB" id="A0A8T0Z1D2"/>
<dbReference type="InterPro" id="IPR001683">
    <property type="entry name" value="PX_dom"/>
</dbReference>
<reference evidence="3" key="1">
    <citation type="submission" date="2018-10" db="EMBL/GenBank/DDBJ databases">
        <title>Effector identification in a new, highly contiguous assembly of the strawberry crown rot pathogen Phytophthora cactorum.</title>
        <authorList>
            <person name="Armitage A.D."/>
            <person name="Nellist C.F."/>
            <person name="Bates H."/>
            <person name="Vickerstaff R.J."/>
            <person name="Harrison R.J."/>
        </authorList>
    </citation>
    <scope>NUCLEOTIDE SEQUENCE</scope>
    <source>
        <strain evidence="3">15-7</strain>
    </source>
</reference>
<dbReference type="SUPFAM" id="SSF64268">
    <property type="entry name" value="PX domain"/>
    <property type="match status" value="1"/>
</dbReference>
<dbReference type="PROSITE" id="PS50195">
    <property type="entry name" value="PX"/>
    <property type="match status" value="1"/>
</dbReference>
<feature type="domain" description="PX" evidence="2">
    <location>
        <begin position="163"/>
        <end position="376"/>
    </location>
</feature>
<feature type="region of interest" description="Disordered" evidence="1">
    <location>
        <begin position="251"/>
        <end position="293"/>
    </location>
</feature>
<dbReference type="PANTHER" id="PTHR47190:SF2">
    <property type="entry name" value="CELLOBIOSE DEHYDROGENASE (AFU_ORTHOLOGUE AFUA_2G17620)"/>
    <property type="match status" value="1"/>
</dbReference>
<dbReference type="InterPro" id="IPR036871">
    <property type="entry name" value="PX_dom_sf"/>
</dbReference>
<evidence type="ECO:0000313" key="4">
    <source>
        <dbReference type="Proteomes" id="UP000735874"/>
    </source>
</evidence>
<dbReference type="InterPro" id="IPR053208">
    <property type="entry name" value="GMC_Oxidoreductase_CD"/>
</dbReference>
<feature type="compositionally biased region" description="Polar residues" evidence="1">
    <location>
        <begin position="272"/>
        <end position="293"/>
    </location>
</feature>
<comment type="caution">
    <text evidence="3">The sequence shown here is derived from an EMBL/GenBank/DDBJ whole genome shotgun (WGS) entry which is preliminary data.</text>
</comment>
<dbReference type="CDD" id="cd06093">
    <property type="entry name" value="PX_domain"/>
    <property type="match status" value="1"/>
</dbReference>
<gene>
    <name evidence="3" type="ORF">PC113_g11972</name>
</gene>
<dbReference type="EMBL" id="RCMG01000352">
    <property type="protein sequence ID" value="KAG2855970.1"/>
    <property type="molecule type" value="Genomic_DNA"/>
</dbReference>
<evidence type="ECO:0000256" key="1">
    <source>
        <dbReference type="SAM" id="MobiDB-lite"/>
    </source>
</evidence>
<accession>A0A8T0Z1D2</accession>
<dbReference type="GO" id="GO:0035091">
    <property type="term" value="F:phosphatidylinositol binding"/>
    <property type="evidence" value="ECO:0007669"/>
    <property type="project" value="InterPro"/>
</dbReference>